<dbReference type="CDD" id="cd13445">
    <property type="entry name" value="CDI_inhibitor_EC869_like"/>
    <property type="match status" value="1"/>
</dbReference>
<evidence type="ECO:0000313" key="4">
    <source>
        <dbReference type="Proteomes" id="UP000224607"/>
    </source>
</evidence>
<dbReference type="EMBL" id="NITY01000001">
    <property type="protein sequence ID" value="PHM46475.1"/>
    <property type="molecule type" value="Genomic_DNA"/>
</dbReference>
<reference evidence="1 4" key="3">
    <citation type="journal article" date="2017" name="Nat. Microbiol.">
        <title>Natural product diversity associated with the nematode symbionts Photorhabdus and Xenorhabdus.</title>
        <authorList>
            <person name="Tobias N.J."/>
            <person name="Wolff H."/>
            <person name="Djahanschiri B."/>
            <person name="Grundmann F."/>
            <person name="Kronenwerth M."/>
            <person name="Shi Y.M."/>
            <person name="Simonyi S."/>
            <person name="Grun P."/>
            <person name="Shapiro-Ilan D."/>
            <person name="Pidot S.J."/>
            <person name="Stinear T.P."/>
            <person name="Ebersberger I."/>
            <person name="Bode H.B."/>
        </authorList>
    </citation>
    <scope>NUCLEOTIDE SEQUENCE [LARGE SCALE GENOMIC DNA]</scope>
    <source>
        <strain evidence="1 4">DSM 17908</strain>
    </source>
</reference>
<evidence type="ECO:0000313" key="3">
    <source>
        <dbReference type="Proteomes" id="UP000198919"/>
    </source>
</evidence>
<accession>A0A1I3RND0</accession>
<gene>
    <name evidence="1" type="primary">cdiI4</name>
    <name evidence="2" type="ORF">SAMN05421680_1103</name>
    <name evidence="1" type="ORF">Xmau_00889</name>
</gene>
<dbReference type="Pfam" id="PF07262">
    <property type="entry name" value="CdiI"/>
    <property type="match status" value="1"/>
</dbReference>
<proteinExistence type="predicted"/>
<dbReference type="STRING" id="351675.SAMN05421680_1103"/>
<reference evidence="2" key="2">
    <citation type="submission" date="2016-10" db="EMBL/GenBank/DDBJ databases">
        <authorList>
            <person name="de Groot N.N."/>
        </authorList>
    </citation>
    <scope>NUCLEOTIDE SEQUENCE [LARGE SCALE GENOMIC DNA]</scope>
    <source>
        <strain evidence="2">DSM 17908</strain>
    </source>
</reference>
<dbReference type="SUPFAM" id="SSF160207">
    <property type="entry name" value="NMB0488-like"/>
    <property type="match status" value="1"/>
</dbReference>
<name>A0A1I3RND0_9GAMM</name>
<dbReference type="Proteomes" id="UP000224607">
    <property type="component" value="Unassembled WGS sequence"/>
</dbReference>
<evidence type="ECO:0000313" key="2">
    <source>
        <dbReference type="EMBL" id="SFJ48063.1"/>
    </source>
</evidence>
<dbReference type="InterPro" id="IPR037891">
    <property type="entry name" value="Cdil-like_sf"/>
</dbReference>
<sequence length="171" mass="19587">MIEDTGLGFNASINFNGDFYYVKTWSGYHFLVVDHEAEVLFLPKDANDKILGDAVRQALSHSRIIDPYRDIDFFHRDMIEARYKNWIAEAMEKGGYKTKRALFKKMNLCHVKQLDGKLTITPEAHEKLDTWGGKGMSADCNITLPDNVTDEELGQAIKEAFTRCKSFVYLP</sequence>
<organism evidence="2 3">
    <name type="scientific">Xenorhabdus mauleonii</name>
    <dbReference type="NCBI Taxonomy" id="351675"/>
    <lineage>
        <taxon>Bacteria</taxon>
        <taxon>Pseudomonadati</taxon>
        <taxon>Pseudomonadota</taxon>
        <taxon>Gammaproteobacteria</taxon>
        <taxon>Enterobacterales</taxon>
        <taxon>Morganellaceae</taxon>
        <taxon>Xenorhabdus</taxon>
    </lineage>
</organism>
<dbReference type="EMBL" id="FORG01000010">
    <property type="protein sequence ID" value="SFJ48063.1"/>
    <property type="molecule type" value="Genomic_DNA"/>
</dbReference>
<dbReference type="OrthoDB" id="8613487at2"/>
<protein>
    <submittedName>
        <fullName evidence="1">Immunity protein CdiI-o11</fullName>
    </submittedName>
</protein>
<dbReference type="AlphaFoldDB" id="A0A1I3RND0"/>
<reference evidence="3" key="1">
    <citation type="submission" date="2016-10" db="EMBL/GenBank/DDBJ databases">
        <authorList>
            <person name="Varghese N."/>
            <person name="Submissions S."/>
        </authorList>
    </citation>
    <scope>NUCLEOTIDE SEQUENCE [LARGE SCALE GENOMIC DNA]</scope>
    <source>
        <strain evidence="3">DSM 17908</strain>
    </source>
</reference>
<dbReference type="Proteomes" id="UP000198919">
    <property type="component" value="Unassembled WGS sequence"/>
</dbReference>
<dbReference type="RefSeq" id="WP_092510900.1">
    <property type="nucleotide sequence ID" value="NZ_CAWNQB010000001.1"/>
</dbReference>
<dbReference type="InterPro" id="IPR009888">
    <property type="entry name" value="CdiI_Proteobact"/>
</dbReference>
<dbReference type="Gene3D" id="3.40.1590.10">
    <property type="entry name" value="NMB0488-like"/>
    <property type="match status" value="1"/>
</dbReference>
<keyword evidence="4" id="KW-1185">Reference proteome</keyword>
<evidence type="ECO:0000313" key="1">
    <source>
        <dbReference type="EMBL" id="PHM46475.1"/>
    </source>
</evidence>